<keyword evidence="2" id="KW-1185">Reference proteome</keyword>
<accession>A0A5J6TB22</accession>
<name>A0A5J6TB22_9CAUD</name>
<reference evidence="1 2" key="1">
    <citation type="submission" date="2019-07" db="EMBL/GenBank/DDBJ databases">
        <authorList>
            <person name="Stoner T.H."/>
            <person name="Garlena R.A."/>
            <person name="Russell D.A."/>
            <person name="Pope W.H."/>
            <person name="Jacobs-Sera D."/>
            <person name="Hatfull G.F."/>
        </authorList>
    </citation>
    <scope>NUCLEOTIDE SEQUENCE [LARGE SCALE GENOMIC DNA]</scope>
</reference>
<evidence type="ECO:0000313" key="1">
    <source>
        <dbReference type="EMBL" id="QFG08071.1"/>
    </source>
</evidence>
<gene>
    <name evidence="1" type="primary">10</name>
    <name evidence="1" type="ORF">PBI_TOAST_10</name>
</gene>
<protein>
    <submittedName>
        <fullName evidence="1">Uncharacterized protein</fullName>
    </submittedName>
</protein>
<dbReference type="EMBL" id="MN234161">
    <property type="protein sequence ID" value="QFG08071.1"/>
    <property type="molecule type" value="Genomic_DNA"/>
</dbReference>
<dbReference type="RefSeq" id="YP_010001147.1">
    <property type="nucleotide sequence ID" value="NC_053173.1"/>
</dbReference>
<sequence length="86" mass="9770">MPEIAKKITIDRKLKKVFVDGVEFPWLIEQRGPEVENIATEDDVPIVLLPVLATDVEVIPAGKDEVTYGDRDGRTSEEVMEYLDKR</sequence>
<evidence type="ECO:0000313" key="2">
    <source>
        <dbReference type="Proteomes" id="UP000326855"/>
    </source>
</evidence>
<dbReference type="Proteomes" id="UP000326855">
    <property type="component" value="Segment"/>
</dbReference>
<dbReference type="KEGG" id="vg:62974313"/>
<organism evidence="1 2">
    <name type="scientific">Gordonia phage Toast</name>
    <dbReference type="NCBI Taxonomy" id="2599852"/>
    <lineage>
        <taxon>Viruses</taxon>
        <taxon>Duplodnaviria</taxon>
        <taxon>Heunggongvirae</taxon>
        <taxon>Uroviricota</taxon>
        <taxon>Caudoviricetes</taxon>
        <taxon>Fairfaxidumvirus</taxon>
        <taxon>Fairfaxidumvirus toast</taxon>
    </lineage>
</organism>
<proteinExistence type="predicted"/>
<dbReference type="GeneID" id="62974313"/>